<feature type="domain" description="Helix-hairpin-helix DNA-binding motif class 1" evidence="4">
    <location>
        <begin position="81"/>
        <end position="102"/>
    </location>
</feature>
<feature type="domain" description="AAA+ ATPase" evidence="5">
    <location>
        <begin position="332"/>
        <end position="447"/>
    </location>
</feature>
<keyword evidence="3" id="KW-0378">Hydrolase</keyword>
<dbReference type="PANTHER" id="PTHR43788">
    <property type="entry name" value="DNA2/NAM7 HELICASE FAMILY MEMBER"/>
    <property type="match status" value="1"/>
</dbReference>
<dbReference type="GO" id="GO:0003677">
    <property type="term" value="F:DNA binding"/>
    <property type="evidence" value="ECO:0007669"/>
    <property type="project" value="UniProtKB-UniRule"/>
</dbReference>
<gene>
    <name evidence="3" type="primary">recD2</name>
    <name evidence="6" type="ORF">P3F81_11035</name>
</gene>
<dbReference type="KEGG" id="sgbi:P3F81_11035"/>
<dbReference type="Pfam" id="PF13538">
    <property type="entry name" value="UvrD_C_2"/>
    <property type="match status" value="1"/>
</dbReference>
<reference evidence="6" key="1">
    <citation type="submission" date="2023-03" db="EMBL/GenBank/DDBJ databases">
        <title>Selenobaculum gbiensis gen. nov. sp. nov., a new bacterium isolated from the gut microbiota of IBD patient.</title>
        <authorList>
            <person name="Yeo S."/>
            <person name="Park H."/>
            <person name="Huh C.S."/>
        </authorList>
    </citation>
    <scope>NUCLEOTIDE SEQUENCE</scope>
    <source>
        <strain evidence="6">ICN-92133</strain>
    </source>
</reference>
<dbReference type="InterPro" id="IPR041451">
    <property type="entry name" value="RecD2_SH13"/>
</dbReference>
<evidence type="ECO:0000256" key="1">
    <source>
        <dbReference type="ARBA" id="ARBA00022741"/>
    </source>
</evidence>
<dbReference type="GO" id="GO:0009338">
    <property type="term" value="C:exodeoxyribonuclease V complex"/>
    <property type="evidence" value="ECO:0007669"/>
    <property type="project" value="TreeGrafter"/>
</dbReference>
<protein>
    <recommendedName>
        <fullName evidence="3">ATP-dependent RecD2 DNA helicase</fullName>
        <ecNumber evidence="3">5.6.2.3</ecNumber>
    </recommendedName>
    <alternativeName>
        <fullName evidence="3">DNA 5'-3' helicase subunit RecD2</fullName>
    </alternativeName>
</protein>
<evidence type="ECO:0000256" key="2">
    <source>
        <dbReference type="ARBA" id="ARBA00022840"/>
    </source>
</evidence>
<dbReference type="EMBL" id="CP120678">
    <property type="protein sequence ID" value="WIW71994.1"/>
    <property type="molecule type" value="Genomic_DNA"/>
</dbReference>
<dbReference type="SMART" id="SM00382">
    <property type="entry name" value="AAA"/>
    <property type="match status" value="1"/>
</dbReference>
<name>A0A9Y2AJJ2_9FIRM</name>
<dbReference type="GO" id="GO:0043139">
    <property type="term" value="F:5'-3' DNA helicase activity"/>
    <property type="evidence" value="ECO:0007669"/>
    <property type="project" value="UniProtKB-UniRule"/>
</dbReference>
<dbReference type="InterPro" id="IPR050534">
    <property type="entry name" value="Coronavir_polyprotein_1ab"/>
</dbReference>
<dbReference type="Pfam" id="PF14490">
    <property type="entry name" value="HHH_RecD2"/>
    <property type="match status" value="1"/>
</dbReference>
<keyword evidence="3 6" id="KW-0347">Helicase</keyword>
<evidence type="ECO:0000256" key="3">
    <source>
        <dbReference type="HAMAP-Rule" id="MF_01488"/>
    </source>
</evidence>
<dbReference type="GO" id="GO:0006281">
    <property type="term" value="P:DNA repair"/>
    <property type="evidence" value="ECO:0007669"/>
    <property type="project" value="InterPro"/>
</dbReference>
<dbReference type="InterPro" id="IPR055446">
    <property type="entry name" value="RecD2_N_OB"/>
</dbReference>
<comment type="function">
    <text evidence="3">DNA-dependent ATPase and ATP-dependent 5'-3' DNA helicase. Has no activity on blunt DNA or DNA with 3'-overhangs, requires at least 10 bases of 5'-ssDNA for helicase activity.</text>
</comment>
<dbReference type="InterPro" id="IPR027785">
    <property type="entry name" value="UvrD-like_helicase_C"/>
</dbReference>
<keyword evidence="7" id="KW-1185">Reference proteome</keyword>
<comment type="catalytic activity">
    <reaction evidence="3">
        <text>ATP + H2O = ADP + phosphate + H(+)</text>
        <dbReference type="Rhea" id="RHEA:13065"/>
        <dbReference type="ChEBI" id="CHEBI:15377"/>
        <dbReference type="ChEBI" id="CHEBI:15378"/>
        <dbReference type="ChEBI" id="CHEBI:30616"/>
        <dbReference type="ChEBI" id="CHEBI:43474"/>
        <dbReference type="ChEBI" id="CHEBI:456216"/>
        <dbReference type="EC" id="5.6.2.3"/>
    </reaction>
</comment>
<keyword evidence="1 3" id="KW-0547">Nucleotide-binding</keyword>
<evidence type="ECO:0000259" key="4">
    <source>
        <dbReference type="SMART" id="SM00278"/>
    </source>
</evidence>
<dbReference type="RefSeq" id="WP_147670215.1">
    <property type="nucleotide sequence ID" value="NZ_CP120678.1"/>
</dbReference>
<dbReference type="Pfam" id="PF18335">
    <property type="entry name" value="SH3_13"/>
    <property type="match status" value="1"/>
</dbReference>
<dbReference type="InterPro" id="IPR003583">
    <property type="entry name" value="Hlx-hairpin-Hlx_DNA-bd_motif"/>
</dbReference>
<evidence type="ECO:0000313" key="6">
    <source>
        <dbReference type="EMBL" id="WIW71994.1"/>
    </source>
</evidence>
<dbReference type="Pfam" id="PF13604">
    <property type="entry name" value="AAA_30"/>
    <property type="match status" value="1"/>
</dbReference>
<keyword evidence="3" id="KW-0413">Isomerase</keyword>
<keyword evidence="2 3" id="KW-0067">ATP-binding</keyword>
<feature type="domain" description="Helix-hairpin-helix DNA-binding motif class 1" evidence="4">
    <location>
        <begin position="116"/>
        <end position="135"/>
    </location>
</feature>
<dbReference type="EC" id="5.6.2.3" evidence="3"/>
<organism evidence="6 7">
    <name type="scientific">Selenobaculum gibii</name>
    <dbReference type="NCBI Taxonomy" id="3054208"/>
    <lineage>
        <taxon>Bacteria</taxon>
        <taxon>Bacillati</taxon>
        <taxon>Bacillota</taxon>
        <taxon>Negativicutes</taxon>
        <taxon>Selenomonadales</taxon>
        <taxon>Selenomonadaceae</taxon>
        <taxon>Selenobaculum</taxon>
    </lineage>
</organism>
<accession>A0A9Y2AJJ2</accession>
<dbReference type="InterPro" id="IPR006345">
    <property type="entry name" value="RecD2"/>
</dbReference>
<proteinExistence type="inferred from homology"/>
<feature type="binding site" evidence="3">
    <location>
        <begin position="343"/>
        <end position="347"/>
    </location>
    <ligand>
        <name>ATP</name>
        <dbReference type="ChEBI" id="CHEBI:30616"/>
    </ligand>
</feature>
<dbReference type="InterPro" id="IPR029493">
    <property type="entry name" value="RecD2-like_HHH"/>
</dbReference>
<dbReference type="SUPFAM" id="SSF52540">
    <property type="entry name" value="P-loop containing nucleoside triphosphate hydrolases"/>
    <property type="match status" value="1"/>
</dbReference>
<dbReference type="GO" id="GO:0016787">
    <property type="term" value="F:hydrolase activity"/>
    <property type="evidence" value="ECO:0007669"/>
    <property type="project" value="UniProtKB-KW"/>
</dbReference>
<evidence type="ECO:0000313" key="7">
    <source>
        <dbReference type="Proteomes" id="UP001243623"/>
    </source>
</evidence>
<dbReference type="SUPFAM" id="SSF47781">
    <property type="entry name" value="RuvA domain 2-like"/>
    <property type="match status" value="1"/>
</dbReference>
<dbReference type="HAMAP" id="MF_01488">
    <property type="entry name" value="RecD2"/>
    <property type="match status" value="1"/>
</dbReference>
<dbReference type="CDD" id="cd18809">
    <property type="entry name" value="SF1_C_RecD"/>
    <property type="match status" value="1"/>
</dbReference>
<dbReference type="Gene3D" id="1.10.150.20">
    <property type="entry name" value="5' to 3' exonuclease, C-terminal subdomain"/>
    <property type="match status" value="1"/>
</dbReference>
<evidence type="ECO:0000259" key="5">
    <source>
        <dbReference type="SMART" id="SM00382"/>
    </source>
</evidence>
<sequence>MIEGIVEVVIFESDDGRFSVFKIKPSGNKGLINVTTNAPAPLVGEQVELIGEWTSHPKFGEQFKATGIKRIEPTNVKGIERFLASGAIKGVGAAMAKRLVDKFGSETLQIIEYSPKRLQEVDGIGRKKAEAIHLAYSEQAELREVMIFLESHGVSGTYGGKIFAKYGSFSVEVVKNDPYRLARDVDGIGFRTADQIANALGVEKNDESRIVAGIHYALLQIANLGHCCVPEAMLVEQTAKLLVIERSDVAREITRLLKDEKLCFEEQGNEMLIYPPNLYYAEKNVAQRLLQLRDYAQPLSSEAANEEVAEWEEKSGIVLAAKQREAVVSSLEYGVLVLTGGPGTGKTTVVKGIIEVLENQGMQILLGAPTGRAAKRLSEASGKEAITVHRMLESNGVDTGFARDEDEPLEADVIIIDEVSMMDISLMSHFLEAVPRGSRVILVGDVDQLPAVGPGAVLKDVIRSKKIPTVRLTEVFRQAGESMIVLNAHAINRGALPDCKTSTDFQFREFNDDRDIANAIVEICTRELPKEKFDANKDIQVLTPMHRLTCGTENLNHLLQDAMNPQEDDKPTIANMNYTFRLGDKVMQIRNNYTKNVFNGDIGFIVEIHNDKAKVRYLDTEAVYEKNELIELQLAYAMSVHKSQGSEYPVIVMPLTSGHHIMLQRNLLYTAVTRAKNKVILLGTKAALYTAVSSDRTRKRYSLLAERLQQG</sequence>
<dbReference type="GO" id="GO:0005524">
    <property type="term" value="F:ATP binding"/>
    <property type="evidence" value="ECO:0007669"/>
    <property type="project" value="UniProtKB-UniRule"/>
</dbReference>
<dbReference type="Proteomes" id="UP001243623">
    <property type="component" value="Chromosome"/>
</dbReference>
<dbReference type="GO" id="GO:0006310">
    <property type="term" value="P:DNA recombination"/>
    <property type="evidence" value="ECO:0007669"/>
    <property type="project" value="InterPro"/>
</dbReference>
<dbReference type="SMART" id="SM00278">
    <property type="entry name" value="HhH1"/>
    <property type="match status" value="3"/>
</dbReference>
<dbReference type="Gene3D" id="2.30.30.940">
    <property type="match status" value="1"/>
</dbReference>
<dbReference type="Gene3D" id="3.40.50.300">
    <property type="entry name" value="P-loop containing nucleotide triphosphate hydrolases"/>
    <property type="match status" value="2"/>
</dbReference>
<dbReference type="GO" id="GO:0017116">
    <property type="term" value="F:single-stranded DNA helicase activity"/>
    <property type="evidence" value="ECO:0007669"/>
    <property type="project" value="TreeGrafter"/>
</dbReference>
<dbReference type="InterPro" id="IPR003593">
    <property type="entry name" value="AAA+_ATPase"/>
</dbReference>
<dbReference type="NCBIfam" id="TIGR01448">
    <property type="entry name" value="recD_rel"/>
    <property type="match status" value="1"/>
</dbReference>
<dbReference type="InterPro" id="IPR027417">
    <property type="entry name" value="P-loop_NTPase"/>
</dbReference>
<dbReference type="Gene3D" id="1.10.10.2220">
    <property type="match status" value="1"/>
</dbReference>
<dbReference type="PANTHER" id="PTHR43788:SF6">
    <property type="entry name" value="DNA HELICASE B"/>
    <property type="match status" value="1"/>
</dbReference>
<feature type="domain" description="Helix-hairpin-helix DNA-binding motif class 1" evidence="4">
    <location>
        <begin position="180"/>
        <end position="199"/>
    </location>
</feature>
<dbReference type="AlphaFoldDB" id="A0A9Y2AJJ2"/>
<dbReference type="InterPro" id="IPR010994">
    <property type="entry name" value="RuvA_2-like"/>
</dbReference>
<comment type="similarity">
    <text evidence="3">Belongs to the RecD family. RecD2 subfamily.</text>
</comment>
<keyword evidence="3" id="KW-0238">DNA-binding</keyword>
<dbReference type="CDD" id="cd17933">
    <property type="entry name" value="DEXSc_RecD-like"/>
    <property type="match status" value="1"/>
</dbReference>
<dbReference type="Pfam" id="PF23139">
    <property type="entry name" value="OB_YrrC"/>
    <property type="match status" value="1"/>
</dbReference>
<dbReference type="Pfam" id="PF14520">
    <property type="entry name" value="HHH_5"/>
    <property type="match status" value="1"/>
</dbReference>